<feature type="transmembrane region" description="Helical" evidence="6">
    <location>
        <begin position="396"/>
        <end position="424"/>
    </location>
</feature>
<dbReference type="SUPFAM" id="SSF52402">
    <property type="entry name" value="Adenine nucleotide alpha hydrolases-like"/>
    <property type="match status" value="2"/>
</dbReference>
<dbReference type="PRINTS" id="PR01438">
    <property type="entry name" value="UNVRSLSTRESS"/>
</dbReference>
<evidence type="ECO:0000313" key="9">
    <source>
        <dbReference type="Proteomes" id="UP000031637"/>
    </source>
</evidence>
<name>W0SDS8_9PROT</name>
<sequence length="858" mass="91482">MTTAARRAQLARVLPFLRWWPLVSRSTLKDDLLAGFTGAMIVLPQGVAFATIAGLPPQYGLYAAMVPAIVAALFGSSWHLVSGPTTAISIALYAAIHHLAEPGTPQYIGLVLTLTLQVGIFQLALGLARMGALVNFISHTVVIGFTTGAAVLIAASQIRSFFGIDIPRGVPFYEILHQFFVQLDHINPWVTGVGAVTLAAGMLTRRYWKKFPYMIAAMLAGGVAAYALNTLIGQAETGIKTVGALPAGLPPLSLPDFSFAALKKTFGPALVITMLALTEAVSIARAIAVRSEQRIDGNQEFIGQGLSNIVGAFFSGYASSGSFNRSGVNYEAGARTPLATIFASIFLVLILLIVAPLAAYLPNAAMAGILFLVAWGLIDFHHIASIWKTSRSESAILWVTVIGTLMNLEAGIVAGVLLSLLLYLNRTSRPGIEPLVPAVDASGHHFVEARGKPECPQLRILRINGSAYFGAVDHIQSTLQAIDAENPRQKSVLVVSLGMNFIDVAGAEMFAQEARRRRRMGGGLYFYRMKSTPYELLRKGGYVGDIGEGAFFEVKTNPTEALYWTLDPNVCRTCKTRIFANCKSGHLPDGDRRLRLMLAADGSEMAAAPRELAIALASQLGVTLDVAGVVTHAEQADAVAARLAAIRVAGVAADVSCELITRQGNDLAHEIHAAAMQANTQLLVIGRRVMPDTAKELGPVAQRILATAPCHVLVVTPDAHLWQRRILVPFDGSDAAMAAYDLAGQLAKPAQLPVTLFSVSDRKGNLPQAIDDAAQLAIATLKLEGIAGELMVRQARIADGILAAAEETQADLIVLYRHTRGGLSRKLLGSVSEEVIRRARIPVLLVGAATKTADDQIG</sequence>
<dbReference type="HOGENOM" id="CLU_003182_13_1_4"/>
<evidence type="ECO:0000259" key="7">
    <source>
        <dbReference type="PROSITE" id="PS50801"/>
    </source>
</evidence>
<keyword evidence="3 6" id="KW-0812">Transmembrane</keyword>
<dbReference type="OrthoDB" id="9769739at2"/>
<dbReference type="RefSeq" id="WP_070099327.1">
    <property type="nucleotide sequence ID" value="NZ_AP012547.1"/>
</dbReference>
<feature type="transmembrane region" description="Helical" evidence="6">
    <location>
        <begin position="132"/>
        <end position="155"/>
    </location>
</feature>
<dbReference type="Gene3D" id="3.40.50.620">
    <property type="entry name" value="HUPs"/>
    <property type="match status" value="2"/>
</dbReference>
<dbReference type="Pfam" id="PF00582">
    <property type="entry name" value="Usp"/>
    <property type="match status" value="1"/>
</dbReference>
<evidence type="ECO:0000256" key="1">
    <source>
        <dbReference type="ARBA" id="ARBA00004141"/>
    </source>
</evidence>
<evidence type="ECO:0000313" key="8">
    <source>
        <dbReference type="EMBL" id="BAO28925.1"/>
    </source>
</evidence>
<feature type="transmembrane region" description="Helical" evidence="6">
    <location>
        <begin position="186"/>
        <end position="204"/>
    </location>
</feature>
<feature type="transmembrane region" description="Helical" evidence="6">
    <location>
        <begin position="338"/>
        <end position="358"/>
    </location>
</feature>
<reference evidence="8 9" key="1">
    <citation type="journal article" date="2014" name="Syst. Appl. Microbiol.">
        <title>Complete genomes of freshwater sulfur oxidizers Sulfuricella denitrificans skB26 and Sulfuritalea hydrogenivorans sk43H: genetic insights into the sulfur oxidation pathway of betaproteobacteria.</title>
        <authorList>
            <person name="Watanabe T."/>
            <person name="Kojima H."/>
            <person name="Fukui M."/>
        </authorList>
    </citation>
    <scope>NUCLEOTIDE SEQUENCE [LARGE SCALE GENOMIC DNA]</scope>
    <source>
        <strain evidence="8">DSM22779</strain>
    </source>
</reference>
<keyword evidence="4 6" id="KW-1133">Transmembrane helix</keyword>
<evidence type="ECO:0000256" key="6">
    <source>
        <dbReference type="SAM" id="Phobius"/>
    </source>
</evidence>
<feature type="transmembrane region" description="Helical" evidence="6">
    <location>
        <begin position="80"/>
        <end position="100"/>
    </location>
</feature>
<evidence type="ECO:0000256" key="4">
    <source>
        <dbReference type="ARBA" id="ARBA00022989"/>
    </source>
</evidence>
<feature type="transmembrane region" description="Helical" evidence="6">
    <location>
        <begin position="266"/>
        <end position="289"/>
    </location>
</feature>
<dbReference type="PROSITE" id="PS50801">
    <property type="entry name" value="STAS"/>
    <property type="match status" value="1"/>
</dbReference>
<dbReference type="Pfam" id="PF00916">
    <property type="entry name" value="Sulfate_transp"/>
    <property type="match status" value="1"/>
</dbReference>
<dbReference type="STRING" id="1223802.SUTH_01125"/>
<accession>W0SDS8</accession>
<dbReference type="InterPro" id="IPR006015">
    <property type="entry name" value="Universal_stress_UspA"/>
</dbReference>
<dbReference type="InterPro" id="IPR006016">
    <property type="entry name" value="UspA"/>
</dbReference>
<feature type="transmembrane region" description="Helical" evidence="6">
    <location>
        <begin position="32"/>
        <end position="53"/>
    </location>
</feature>
<keyword evidence="5 6" id="KW-0472">Membrane</keyword>
<organism evidence="8 9">
    <name type="scientific">Sulfuritalea hydrogenivorans sk43H</name>
    <dbReference type="NCBI Taxonomy" id="1223802"/>
    <lineage>
        <taxon>Bacteria</taxon>
        <taxon>Pseudomonadati</taxon>
        <taxon>Pseudomonadota</taxon>
        <taxon>Betaproteobacteria</taxon>
        <taxon>Nitrosomonadales</taxon>
        <taxon>Sterolibacteriaceae</taxon>
        <taxon>Sulfuritalea</taxon>
    </lineage>
</organism>
<feature type="transmembrane region" description="Helical" evidence="6">
    <location>
        <begin position="365"/>
        <end position="384"/>
    </location>
</feature>
<dbReference type="EMBL" id="AP012547">
    <property type="protein sequence ID" value="BAO28925.1"/>
    <property type="molecule type" value="Genomic_DNA"/>
</dbReference>
<dbReference type="AlphaFoldDB" id="W0SDS8"/>
<evidence type="ECO:0000256" key="5">
    <source>
        <dbReference type="ARBA" id="ARBA00023136"/>
    </source>
</evidence>
<dbReference type="GO" id="GO:0055085">
    <property type="term" value="P:transmembrane transport"/>
    <property type="evidence" value="ECO:0007669"/>
    <property type="project" value="InterPro"/>
</dbReference>
<feature type="transmembrane region" description="Helical" evidence="6">
    <location>
        <begin position="106"/>
        <end position="125"/>
    </location>
</feature>
<comment type="similarity">
    <text evidence="2">Belongs to the universal stress protein A family.</text>
</comment>
<dbReference type="Proteomes" id="UP000031637">
    <property type="component" value="Chromosome"/>
</dbReference>
<dbReference type="Pfam" id="PF01740">
    <property type="entry name" value="STAS"/>
    <property type="match status" value="1"/>
</dbReference>
<dbReference type="InterPro" id="IPR011547">
    <property type="entry name" value="SLC26A/SulP_dom"/>
</dbReference>
<dbReference type="CDD" id="cd07042">
    <property type="entry name" value="STAS_SulP_like_sulfate_transporter"/>
    <property type="match status" value="1"/>
</dbReference>
<dbReference type="SUPFAM" id="SSF52091">
    <property type="entry name" value="SpoIIaa-like"/>
    <property type="match status" value="1"/>
</dbReference>
<dbReference type="InterPro" id="IPR014729">
    <property type="entry name" value="Rossmann-like_a/b/a_fold"/>
</dbReference>
<proteinExistence type="inferred from homology"/>
<feature type="domain" description="STAS" evidence="7">
    <location>
        <begin position="456"/>
        <end position="565"/>
    </location>
</feature>
<gene>
    <name evidence="8" type="ORF">SUTH_01125</name>
</gene>
<keyword evidence="9" id="KW-1185">Reference proteome</keyword>
<dbReference type="NCBIfam" id="TIGR00815">
    <property type="entry name" value="sulP"/>
    <property type="match status" value="1"/>
</dbReference>
<dbReference type="Gene3D" id="3.30.750.24">
    <property type="entry name" value="STAS domain"/>
    <property type="match status" value="1"/>
</dbReference>
<dbReference type="InterPro" id="IPR001902">
    <property type="entry name" value="SLC26A/SulP_fam"/>
</dbReference>
<dbReference type="PANTHER" id="PTHR11814">
    <property type="entry name" value="SULFATE TRANSPORTER"/>
    <property type="match status" value="1"/>
</dbReference>
<evidence type="ECO:0000256" key="3">
    <source>
        <dbReference type="ARBA" id="ARBA00022692"/>
    </source>
</evidence>
<dbReference type="CDD" id="cd00293">
    <property type="entry name" value="USP-like"/>
    <property type="match status" value="2"/>
</dbReference>
<dbReference type="InterPro" id="IPR036513">
    <property type="entry name" value="STAS_dom_sf"/>
</dbReference>
<feature type="transmembrane region" description="Helical" evidence="6">
    <location>
        <begin position="211"/>
        <end position="228"/>
    </location>
</feature>
<dbReference type="GO" id="GO:0016020">
    <property type="term" value="C:membrane"/>
    <property type="evidence" value="ECO:0007669"/>
    <property type="project" value="UniProtKB-SubCell"/>
</dbReference>
<feature type="transmembrane region" description="Helical" evidence="6">
    <location>
        <begin position="59"/>
        <end position="75"/>
    </location>
</feature>
<comment type="subcellular location">
    <subcellularLocation>
        <location evidence="1">Membrane</location>
        <topology evidence="1">Multi-pass membrane protein</topology>
    </subcellularLocation>
</comment>
<dbReference type="KEGG" id="shd:SUTH_01125"/>
<evidence type="ECO:0000256" key="2">
    <source>
        <dbReference type="ARBA" id="ARBA00008791"/>
    </source>
</evidence>
<protein>
    <recommendedName>
        <fullName evidence="7">STAS domain-containing protein</fullName>
    </recommendedName>
</protein>
<dbReference type="InterPro" id="IPR002645">
    <property type="entry name" value="STAS_dom"/>
</dbReference>